<comment type="similarity">
    <text evidence="1 9">Belongs to the thiolase-like superfamily. FabH family.</text>
</comment>
<dbReference type="AlphaFoldDB" id="U2TLG2"/>
<proteinExistence type="inferred from homology"/>
<evidence type="ECO:0000256" key="8">
    <source>
        <dbReference type="ARBA" id="ARBA00023315"/>
    </source>
</evidence>
<dbReference type="InterPro" id="IPR013751">
    <property type="entry name" value="ACP_syn_III_N"/>
</dbReference>
<feature type="active site" evidence="9">
    <location>
        <position position="245"/>
    </location>
</feature>
<dbReference type="GO" id="GO:0004315">
    <property type="term" value="F:3-oxoacyl-[acyl-carrier-protein] synthase activity"/>
    <property type="evidence" value="ECO:0007669"/>
    <property type="project" value="InterPro"/>
</dbReference>
<name>U2TLG2_9ACTN</name>
<dbReference type="CDD" id="cd00830">
    <property type="entry name" value="KAS_III"/>
    <property type="match status" value="1"/>
</dbReference>
<evidence type="ECO:0000256" key="9">
    <source>
        <dbReference type="HAMAP-Rule" id="MF_01815"/>
    </source>
</evidence>
<dbReference type="InterPro" id="IPR016039">
    <property type="entry name" value="Thiolase-like"/>
</dbReference>
<keyword evidence="7 9" id="KW-0511">Multifunctional enzyme</keyword>
<keyword evidence="3 9" id="KW-0808">Transferase</keyword>
<evidence type="ECO:0000256" key="6">
    <source>
        <dbReference type="ARBA" id="ARBA00023160"/>
    </source>
</evidence>
<keyword evidence="13" id="KW-1185">Reference proteome</keyword>
<dbReference type="PANTHER" id="PTHR43091">
    <property type="entry name" value="3-OXOACYL-[ACYL-CARRIER-PROTEIN] SYNTHASE"/>
    <property type="match status" value="1"/>
</dbReference>
<dbReference type="EC" id="2.3.1.180" evidence="9"/>
<evidence type="ECO:0000256" key="3">
    <source>
        <dbReference type="ARBA" id="ARBA00022679"/>
    </source>
</evidence>
<organism evidence="12 13">
    <name type="scientific">Olsenella profusa F0195</name>
    <dbReference type="NCBI Taxonomy" id="1125712"/>
    <lineage>
        <taxon>Bacteria</taxon>
        <taxon>Bacillati</taxon>
        <taxon>Actinomycetota</taxon>
        <taxon>Coriobacteriia</taxon>
        <taxon>Coriobacteriales</taxon>
        <taxon>Atopobiaceae</taxon>
        <taxon>Olsenella</taxon>
    </lineage>
</organism>
<dbReference type="OrthoDB" id="9815506at2"/>
<feature type="region of interest" description="ACP-binding" evidence="9">
    <location>
        <begin position="246"/>
        <end position="250"/>
    </location>
</feature>
<comment type="pathway">
    <text evidence="9">Lipid metabolism; fatty acid biosynthesis.</text>
</comment>
<comment type="subunit">
    <text evidence="9">Homodimer.</text>
</comment>
<dbReference type="HAMAP" id="MF_01815">
    <property type="entry name" value="FabH"/>
    <property type="match status" value="1"/>
</dbReference>
<dbReference type="UniPathway" id="UPA00094"/>
<keyword evidence="9" id="KW-0963">Cytoplasm</keyword>
<dbReference type="InterPro" id="IPR013747">
    <property type="entry name" value="ACP_syn_III_C"/>
</dbReference>
<keyword evidence="4 9" id="KW-0276">Fatty acid metabolism</keyword>
<evidence type="ECO:0000256" key="5">
    <source>
        <dbReference type="ARBA" id="ARBA00023098"/>
    </source>
</evidence>
<comment type="caution">
    <text evidence="12">The sequence shown here is derived from an EMBL/GenBank/DDBJ whole genome shotgun (WGS) entry which is preliminary data.</text>
</comment>
<gene>
    <name evidence="9 12" type="primary">fabH</name>
    <name evidence="12" type="ORF">HMPREF1316_0969</name>
</gene>
<dbReference type="Proteomes" id="UP000016638">
    <property type="component" value="Unassembled WGS sequence"/>
</dbReference>
<dbReference type="Gene3D" id="3.40.47.10">
    <property type="match status" value="1"/>
</dbReference>
<dbReference type="GO" id="GO:0005737">
    <property type="term" value="C:cytoplasm"/>
    <property type="evidence" value="ECO:0007669"/>
    <property type="project" value="UniProtKB-SubCell"/>
</dbReference>
<evidence type="ECO:0000256" key="1">
    <source>
        <dbReference type="ARBA" id="ARBA00008642"/>
    </source>
</evidence>
<dbReference type="NCBIfam" id="NF006829">
    <property type="entry name" value="PRK09352.1"/>
    <property type="match status" value="1"/>
</dbReference>
<dbReference type="STRING" id="1125712.HMPREF1316_0969"/>
<evidence type="ECO:0000256" key="4">
    <source>
        <dbReference type="ARBA" id="ARBA00022832"/>
    </source>
</evidence>
<feature type="domain" description="Beta-ketoacyl-[acyl-carrier-protein] synthase III N-terminal" evidence="11">
    <location>
        <begin position="104"/>
        <end position="171"/>
    </location>
</feature>
<dbReference type="GO" id="GO:0033818">
    <property type="term" value="F:beta-ketoacyl-acyl-carrier-protein synthase III activity"/>
    <property type="evidence" value="ECO:0007669"/>
    <property type="project" value="UniProtKB-UniRule"/>
</dbReference>
<evidence type="ECO:0000256" key="2">
    <source>
        <dbReference type="ARBA" id="ARBA00022516"/>
    </source>
</evidence>
<comment type="subcellular location">
    <subcellularLocation>
        <location evidence="9">Cytoplasm</location>
    </subcellularLocation>
</comment>
<evidence type="ECO:0000259" key="11">
    <source>
        <dbReference type="Pfam" id="PF08545"/>
    </source>
</evidence>
<dbReference type="SUPFAM" id="SSF53901">
    <property type="entry name" value="Thiolase-like"/>
    <property type="match status" value="1"/>
</dbReference>
<dbReference type="PATRIC" id="fig|1125712.3.peg.1810"/>
<comment type="catalytic activity">
    <reaction evidence="9">
        <text>malonyl-[ACP] + acetyl-CoA + H(+) = 3-oxobutanoyl-[ACP] + CO2 + CoA</text>
        <dbReference type="Rhea" id="RHEA:12080"/>
        <dbReference type="Rhea" id="RHEA-COMP:9623"/>
        <dbReference type="Rhea" id="RHEA-COMP:9625"/>
        <dbReference type="ChEBI" id="CHEBI:15378"/>
        <dbReference type="ChEBI" id="CHEBI:16526"/>
        <dbReference type="ChEBI" id="CHEBI:57287"/>
        <dbReference type="ChEBI" id="CHEBI:57288"/>
        <dbReference type="ChEBI" id="CHEBI:78449"/>
        <dbReference type="ChEBI" id="CHEBI:78450"/>
        <dbReference type="EC" id="2.3.1.180"/>
    </reaction>
</comment>
<comment type="domain">
    <text evidence="9">The last Arg residue of the ACP-binding site is essential for the weak association between ACP/AcpP and FabH.</text>
</comment>
<dbReference type="Pfam" id="PF08541">
    <property type="entry name" value="ACP_syn_III_C"/>
    <property type="match status" value="1"/>
</dbReference>
<comment type="function">
    <text evidence="9">Catalyzes the condensation reaction of fatty acid synthesis by the addition to an acyl acceptor of two carbons from malonyl-ACP. Catalyzes the first condensation reaction which initiates fatty acid synthesis and may therefore play a role in governing the total rate of fatty acid production. Possesses both acetoacetyl-ACP synthase and acetyl transacylase activities. Its substrate specificity determines the biosynthesis of branched-chain and/or straight-chain of fatty acids.</text>
</comment>
<keyword evidence="8 9" id="KW-0012">Acyltransferase</keyword>
<evidence type="ECO:0000313" key="12">
    <source>
        <dbReference type="EMBL" id="ERL07028.1"/>
    </source>
</evidence>
<feature type="domain" description="Beta-ketoacyl-[acyl-carrier-protein] synthase III C-terminal" evidence="10">
    <location>
        <begin position="229"/>
        <end position="318"/>
    </location>
</feature>
<dbReference type="PANTHER" id="PTHR43091:SF1">
    <property type="entry name" value="BETA-KETOACYL-[ACYL-CARRIER-PROTEIN] SYNTHASE III, CHLOROPLASTIC"/>
    <property type="match status" value="1"/>
</dbReference>
<dbReference type="Pfam" id="PF08545">
    <property type="entry name" value="ACP_syn_III"/>
    <property type="match status" value="1"/>
</dbReference>
<evidence type="ECO:0000313" key="13">
    <source>
        <dbReference type="Proteomes" id="UP000016638"/>
    </source>
</evidence>
<dbReference type="EMBL" id="AWEZ01000061">
    <property type="protein sequence ID" value="ERL07028.1"/>
    <property type="molecule type" value="Genomic_DNA"/>
</dbReference>
<keyword evidence="5 9" id="KW-0443">Lipid metabolism</keyword>
<feature type="active site" evidence="9">
    <location>
        <position position="275"/>
    </location>
</feature>
<protein>
    <recommendedName>
        <fullName evidence="9">Beta-ketoacyl-[acyl-carrier-protein] synthase III</fullName>
        <shortName evidence="9">Beta-ketoacyl-ACP synthase III</shortName>
        <shortName evidence="9">KAS III</shortName>
        <ecNumber evidence="9">2.3.1.180</ecNumber>
    </recommendedName>
    <alternativeName>
        <fullName evidence="9">3-oxoacyl-[acyl-carrier-protein] synthase 3</fullName>
    </alternativeName>
    <alternativeName>
        <fullName evidence="9">3-oxoacyl-[acyl-carrier-protein] synthase III</fullName>
    </alternativeName>
</protein>
<accession>U2TLG2</accession>
<dbReference type="InterPro" id="IPR004655">
    <property type="entry name" value="FabH"/>
</dbReference>
<evidence type="ECO:0000259" key="10">
    <source>
        <dbReference type="Pfam" id="PF08541"/>
    </source>
</evidence>
<dbReference type="RefSeq" id="WP_021726767.1">
    <property type="nucleotide sequence ID" value="NZ_AWEZ01000061.1"/>
</dbReference>
<reference evidence="12 13" key="1">
    <citation type="submission" date="2013-08" db="EMBL/GenBank/DDBJ databases">
        <authorList>
            <person name="Durkin A.S."/>
            <person name="Haft D.R."/>
            <person name="McCorrison J."/>
            <person name="Torralba M."/>
            <person name="Gillis M."/>
            <person name="Haft D.H."/>
            <person name="Methe B."/>
            <person name="Sutton G."/>
            <person name="Nelson K.E."/>
        </authorList>
    </citation>
    <scope>NUCLEOTIDE SEQUENCE [LARGE SCALE GENOMIC DNA]</scope>
    <source>
        <strain evidence="12 13">F0195</strain>
    </source>
</reference>
<dbReference type="NCBIfam" id="TIGR00747">
    <property type="entry name" value="fabH"/>
    <property type="match status" value="1"/>
</dbReference>
<evidence type="ECO:0000256" key="7">
    <source>
        <dbReference type="ARBA" id="ARBA00023268"/>
    </source>
</evidence>
<keyword evidence="6 9" id="KW-0275">Fatty acid biosynthesis</keyword>
<keyword evidence="2 9" id="KW-0444">Lipid biosynthesis</keyword>
<sequence>MSYRIIGTGSALPRKVVTNDDLAEFLDTSDEWIHTRTGIRRRHVCTTETLDDLASLAAERALEMSGLTVGDIDLIVGSTSSADHMVPAMASIVQGALGADCMSFDVYVGCSGFVAALDVADGYFARGRARHALIVAAEKVTRLVDWTDRSTCVLFGDGAGAAVVEHVEGEDLPFRATNQPSMALVMPGIPSRSPYDEHRDAGVSSLVMDGRAVFRFAVKSVTEDIQRLCEAAGVAIDDVDHFVLHQANDRIIASVVQHLGLDDAKVAHNIAETGNISSACIPLALDLANRRGDLRRGDLIALVGYGAGLAVNSCLFRWDMGSVA</sequence>
<dbReference type="GO" id="GO:0006633">
    <property type="term" value="P:fatty acid biosynthetic process"/>
    <property type="evidence" value="ECO:0007669"/>
    <property type="project" value="UniProtKB-UniRule"/>
</dbReference>
<dbReference type="eggNOG" id="COG0332">
    <property type="taxonomic scope" value="Bacteria"/>
</dbReference>
<feature type="active site" evidence="9">
    <location>
        <position position="110"/>
    </location>
</feature>